<reference evidence="8" key="1">
    <citation type="submission" date="2019-03" db="EMBL/GenBank/DDBJ databases">
        <title>WGS assembly of Setaria viridis.</title>
        <authorList>
            <person name="Huang P."/>
            <person name="Jenkins J."/>
            <person name="Grimwood J."/>
            <person name="Barry K."/>
            <person name="Healey A."/>
            <person name="Mamidi S."/>
            <person name="Sreedasyam A."/>
            <person name="Shu S."/>
            <person name="Feldman M."/>
            <person name="Wu J."/>
            <person name="Yu Y."/>
            <person name="Chen C."/>
            <person name="Johnson J."/>
            <person name="Rokhsar D."/>
            <person name="Baxter I."/>
            <person name="Schmutz J."/>
            <person name="Brutnell T."/>
            <person name="Kellogg E."/>
        </authorList>
    </citation>
    <scope>NUCLEOTIDE SEQUENCE [LARGE SCALE GENOMIC DNA]</scope>
</reference>
<dbReference type="Proteomes" id="UP000298652">
    <property type="component" value="Chromosome 9"/>
</dbReference>
<dbReference type="SUPFAM" id="SSF55681">
    <property type="entry name" value="Class II aaRS and biotin synthetases"/>
    <property type="match status" value="1"/>
</dbReference>
<dbReference type="GO" id="GO:0005524">
    <property type="term" value="F:ATP binding"/>
    <property type="evidence" value="ECO:0007669"/>
    <property type="project" value="UniProtKB-KW"/>
</dbReference>
<dbReference type="Pfam" id="PF00587">
    <property type="entry name" value="tRNA-synt_2b"/>
    <property type="match status" value="1"/>
</dbReference>
<dbReference type="AlphaFoldDB" id="A0A4U6TJV4"/>
<dbReference type="PRINTS" id="PR00981">
    <property type="entry name" value="TRNASYNTHSER"/>
</dbReference>
<evidence type="ECO:0000256" key="2">
    <source>
        <dbReference type="ARBA" id="ARBA00022598"/>
    </source>
</evidence>
<evidence type="ECO:0000256" key="3">
    <source>
        <dbReference type="ARBA" id="ARBA00022741"/>
    </source>
</evidence>
<evidence type="ECO:0000256" key="5">
    <source>
        <dbReference type="ARBA" id="ARBA00023146"/>
    </source>
</evidence>
<dbReference type="GO" id="GO:0004828">
    <property type="term" value="F:serine-tRNA ligase activity"/>
    <property type="evidence" value="ECO:0007669"/>
    <property type="project" value="UniProtKB-EC"/>
</dbReference>
<evidence type="ECO:0000256" key="1">
    <source>
        <dbReference type="ARBA" id="ARBA00012840"/>
    </source>
</evidence>
<keyword evidence="4" id="KW-0067">ATP-binding</keyword>
<organism evidence="8 9">
    <name type="scientific">Setaria viridis</name>
    <name type="common">Green bristlegrass</name>
    <name type="synonym">Setaria italica subsp. viridis</name>
    <dbReference type="NCBI Taxonomy" id="4556"/>
    <lineage>
        <taxon>Eukaryota</taxon>
        <taxon>Viridiplantae</taxon>
        <taxon>Streptophyta</taxon>
        <taxon>Embryophyta</taxon>
        <taxon>Tracheophyta</taxon>
        <taxon>Spermatophyta</taxon>
        <taxon>Magnoliopsida</taxon>
        <taxon>Liliopsida</taxon>
        <taxon>Poales</taxon>
        <taxon>Poaceae</taxon>
        <taxon>PACMAD clade</taxon>
        <taxon>Panicoideae</taxon>
        <taxon>Panicodae</taxon>
        <taxon>Paniceae</taxon>
        <taxon>Cenchrinae</taxon>
        <taxon>Setaria</taxon>
    </lineage>
</organism>
<dbReference type="EC" id="6.1.1.11" evidence="1"/>
<dbReference type="EMBL" id="CM016560">
    <property type="protein sequence ID" value="TKV97646.1"/>
    <property type="molecule type" value="Genomic_DNA"/>
</dbReference>
<keyword evidence="3" id="KW-0547">Nucleotide-binding</keyword>
<evidence type="ECO:0000313" key="8">
    <source>
        <dbReference type="EMBL" id="TKV97646.1"/>
    </source>
</evidence>
<proteinExistence type="predicted"/>
<keyword evidence="2" id="KW-0436">Ligase</keyword>
<dbReference type="OMA" id="AQTARTI"/>
<gene>
    <name evidence="8" type="ORF">SEVIR_9G508301v2</name>
</gene>
<dbReference type="InterPro" id="IPR045864">
    <property type="entry name" value="aa-tRNA-synth_II/BPL/LPL"/>
</dbReference>
<keyword evidence="9" id="KW-1185">Reference proteome</keyword>
<dbReference type="Gramene" id="TKV97646">
    <property type="protein sequence ID" value="TKV97646"/>
    <property type="gene ID" value="SEVIR_9G508301v2"/>
</dbReference>
<evidence type="ECO:0000259" key="7">
    <source>
        <dbReference type="PROSITE" id="PS50862"/>
    </source>
</evidence>
<dbReference type="PANTHER" id="PTHR11778">
    <property type="entry name" value="SERYL-TRNA SYNTHETASE"/>
    <property type="match status" value="1"/>
</dbReference>
<evidence type="ECO:0000313" key="9">
    <source>
        <dbReference type="Proteomes" id="UP000298652"/>
    </source>
</evidence>
<name>A0A4U6TJV4_SETVI</name>
<dbReference type="InterPro" id="IPR002317">
    <property type="entry name" value="Ser-tRNA-ligase_type_1"/>
</dbReference>
<feature type="domain" description="Aminoacyl-transfer RNA synthetases class-II family profile" evidence="7">
    <location>
        <begin position="1"/>
        <end position="155"/>
    </location>
</feature>
<evidence type="ECO:0000256" key="6">
    <source>
        <dbReference type="ARBA" id="ARBA00031113"/>
    </source>
</evidence>
<dbReference type="InterPro" id="IPR006195">
    <property type="entry name" value="aa-tRNA-synth_II"/>
</dbReference>
<dbReference type="GO" id="GO:0006434">
    <property type="term" value="P:seryl-tRNA aminoacylation"/>
    <property type="evidence" value="ECO:0007669"/>
    <property type="project" value="InterPro"/>
</dbReference>
<sequence length="202" mass="22935">MRKETMGKCAQLAQFDEELYKVTGDGDEKYLVATSEQALCAYHLGDRIYRAELPIRYAGYSTCFRKEAGSHGRDTAGIFRVHQFEKIEQFCITSPNGNESWEMFEEMIQNSQDFYKELGLPYQVVSIVSGALNLAAAKKYDLEGWFPASQTYRELCPAQTARTIKHGGLESATGRKRTDVWTNRRVMVSPSHGRMNSNSFIC</sequence>
<dbReference type="PROSITE" id="PS50862">
    <property type="entry name" value="AA_TRNA_LIGASE_II"/>
    <property type="match status" value="1"/>
</dbReference>
<accession>A0A4U6TJV4</accession>
<dbReference type="InterPro" id="IPR002314">
    <property type="entry name" value="aa-tRNA-synt_IIb"/>
</dbReference>
<dbReference type="Gene3D" id="3.30.930.10">
    <property type="entry name" value="Bira Bifunctional Protein, Domain 2"/>
    <property type="match status" value="1"/>
</dbReference>
<keyword evidence="5" id="KW-0030">Aminoacyl-tRNA synthetase</keyword>
<evidence type="ECO:0000256" key="4">
    <source>
        <dbReference type="ARBA" id="ARBA00022840"/>
    </source>
</evidence>
<protein>
    <recommendedName>
        <fullName evidence="1">serine--tRNA ligase</fullName>
        <ecNumber evidence="1">6.1.1.11</ecNumber>
    </recommendedName>
    <alternativeName>
        <fullName evidence="6">Seryl-tRNA synthetase</fullName>
    </alternativeName>
</protein>